<comment type="similarity">
    <text evidence="8">Belongs to the glycosyltransferase 2 family. GtrB subfamily.</text>
</comment>
<keyword evidence="2" id="KW-1003">Cell membrane</keyword>
<accession>A0A955I6U6</accession>
<dbReference type="EMBL" id="JAGQLL010000033">
    <property type="protein sequence ID" value="MCA9380140.1"/>
    <property type="molecule type" value="Genomic_DNA"/>
</dbReference>
<organism evidence="11 12">
    <name type="scientific">Candidatus Dojkabacteria bacterium</name>
    <dbReference type="NCBI Taxonomy" id="2099670"/>
    <lineage>
        <taxon>Bacteria</taxon>
        <taxon>Candidatus Dojkabacteria</taxon>
    </lineage>
</organism>
<feature type="transmembrane region" description="Helical" evidence="9">
    <location>
        <begin position="237"/>
        <end position="259"/>
    </location>
</feature>
<dbReference type="Gene3D" id="3.90.550.10">
    <property type="entry name" value="Spore Coat Polysaccharide Biosynthesis Protein SpsA, Chain A"/>
    <property type="match status" value="1"/>
</dbReference>
<gene>
    <name evidence="11" type="ORF">KC675_03070</name>
</gene>
<dbReference type="GO" id="GO:0005886">
    <property type="term" value="C:plasma membrane"/>
    <property type="evidence" value="ECO:0007669"/>
    <property type="project" value="UniProtKB-SubCell"/>
</dbReference>
<evidence type="ECO:0000256" key="6">
    <source>
        <dbReference type="ARBA" id="ARBA00022989"/>
    </source>
</evidence>
<dbReference type="AlphaFoldDB" id="A0A955I6U6"/>
<proteinExistence type="inferred from homology"/>
<evidence type="ECO:0000256" key="8">
    <source>
        <dbReference type="ARBA" id="ARBA00038152"/>
    </source>
</evidence>
<dbReference type="PANTHER" id="PTHR48090">
    <property type="entry name" value="UNDECAPRENYL-PHOSPHATE 4-DEOXY-4-FORMAMIDO-L-ARABINOSE TRANSFERASE-RELATED"/>
    <property type="match status" value="1"/>
</dbReference>
<dbReference type="CDD" id="cd04187">
    <property type="entry name" value="DPM1_like_bac"/>
    <property type="match status" value="1"/>
</dbReference>
<evidence type="ECO:0000256" key="7">
    <source>
        <dbReference type="ARBA" id="ARBA00023136"/>
    </source>
</evidence>
<evidence type="ECO:0000259" key="10">
    <source>
        <dbReference type="Pfam" id="PF00535"/>
    </source>
</evidence>
<dbReference type="InterPro" id="IPR029044">
    <property type="entry name" value="Nucleotide-diphossugar_trans"/>
</dbReference>
<keyword evidence="5 9" id="KW-0812">Transmembrane</keyword>
<reference evidence="11" key="1">
    <citation type="submission" date="2020-04" db="EMBL/GenBank/DDBJ databases">
        <authorList>
            <person name="Zhang T."/>
        </authorList>
    </citation>
    <scope>NUCLEOTIDE SEQUENCE</scope>
    <source>
        <strain evidence="11">HKST-UBA15</strain>
    </source>
</reference>
<dbReference type="Pfam" id="PF00535">
    <property type="entry name" value="Glycos_transf_2"/>
    <property type="match status" value="1"/>
</dbReference>
<evidence type="ECO:0000256" key="4">
    <source>
        <dbReference type="ARBA" id="ARBA00022679"/>
    </source>
</evidence>
<dbReference type="GO" id="GO:0016757">
    <property type="term" value="F:glycosyltransferase activity"/>
    <property type="evidence" value="ECO:0007669"/>
    <property type="project" value="UniProtKB-KW"/>
</dbReference>
<dbReference type="InterPro" id="IPR001173">
    <property type="entry name" value="Glyco_trans_2-like"/>
</dbReference>
<evidence type="ECO:0000256" key="2">
    <source>
        <dbReference type="ARBA" id="ARBA00022475"/>
    </source>
</evidence>
<dbReference type="Proteomes" id="UP000745577">
    <property type="component" value="Unassembled WGS sequence"/>
</dbReference>
<keyword evidence="4" id="KW-0808">Transferase</keyword>
<evidence type="ECO:0000256" key="1">
    <source>
        <dbReference type="ARBA" id="ARBA00004651"/>
    </source>
</evidence>
<keyword evidence="6 9" id="KW-1133">Transmembrane helix</keyword>
<dbReference type="FunFam" id="3.90.550.10:FF:000079">
    <property type="entry name" value="Probable glycosyl transferase"/>
    <property type="match status" value="1"/>
</dbReference>
<dbReference type="PANTHER" id="PTHR48090:SF1">
    <property type="entry name" value="PROPHAGE BACTOPRENOL GLUCOSYL TRANSFERASE HOMOLOG"/>
    <property type="match status" value="1"/>
</dbReference>
<feature type="transmembrane region" description="Helical" evidence="9">
    <location>
        <begin position="271"/>
        <end position="292"/>
    </location>
</feature>
<name>A0A955I6U6_9BACT</name>
<protein>
    <submittedName>
        <fullName evidence="11">Glycosyltransferase family 2 protein</fullName>
    </submittedName>
</protein>
<evidence type="ECO:0000256" key="9">
    <source>
        <dbReference type="SAM" id="Phobius"/>
    </source>
</evidence>
<feature type="domain" description="Glycosyltransferase 2-like" evidence="10">
    <location>
        <begin position="8"/>
        <end position="169"/>
    </location>
</feature>
<evidence type="ECO:0000256" key="5">
    <source>
        <dbReference type="ARBA" id="ARBA00022692"/>
    </source>
</evidence>
<dbReference type="SUPFAM" id="SSF53448">
    <property type="entry name" value="Nucleotide-diphospho-sugar transferases"/>
    <property type="match status" value="1"/>
</dbReference>
<evidence type="ECO:0000256" key="3">
    <source>
        <dbReference type="ARBA" id="ARBA00022676"/>
    </source>
</evidence>
<reference evidence="11" key="2">
    <citation type="journal article" date="2021" name="Microbiome">
        <title>Successional dynamics and alternative stable states in a saline activated sludge microbial community over 9 years.</title>
        <authorList>
            <person name="Wang Y."/>
            <person name="Ye J."/>
            <person name="Ju F."/>
            <person name="Liu L."/>
            <person name="Boyd J.A."/>
            <person name="Deng Y."/>
            <person name="Parks D.H."/>
            <person name="Jiang X."/>
            <person name="Yin X."/>
            <person name="Woodcroft B.J."/>
            <person name="Tyson G.W."/>
            <person name="Hugenholtz P."/>
            <person name="Polz M.F."/>
            <person name="Zhang T."/>
        </authorList>
    </citation>
    <scope>NUCLEOTIDE SEQUENCE</scope>
    <source>
        <strain evidence="11">HKST-UBA15</strain>
    </source>
</reference>
<evidence type="ECO:0000313" key="12">
    <source>
        <dbReference type="Proteomes" id="UP000745577"/>
    </source>
</evidence>
<dbReference type="InterPro" id="IPR050256">
    <property type="entry name" value="Glycosyltransferase_2"/>
</dbReference>
<keyword evidence="7 9" id="KW-0472">Membrane</keyword>
<evidence type="ECO:0000313" key="11">
    <source>
        <dbReference type="EMBL" id="MCA9380140.1"/>
    </source>
</evidence>
<comment type="subcellular location">
    <subcellularLocation>
        <location evidence="1">Cell membrane</location>
        <topology evidence="1">Multi-pass membrane protein</topology>
    </subcellularLocation>
</comment>
<comment type="caution">
    <text evidence="11">The sequence shown here is derived from an EMBL/GenBank/DDBJ whole genome shotgun (WGS) entry which is preliminary data.</text>
</comment>
<keyword evidence="3" id="KW-0328">Glycosyltransferase</keyword>
<sequence>MKQKKLISYVLPVYNEQEGLEEFYTKLEKTLQTVSENYNFEFVFINDGSGDNSFNILQGLFEKDSRVKVINFSKNFGHQMAITAGLDMAEGEAVIIMDTDLQDPPEASLKLVEKWQEGFDVVYAQREQRSDGALKKLTAYIFYRTLDILSEVKIPKDTGDFRLLDRKVVLEMRKFRETNRFMRGLTSYVGFKQTAVLFNRDKRFAGETHYTFTKMFKLAFDGITSFSTVPLKLITQFGFYVSIISFIGIIYALVVRIFYPEMTVQGTTFAVISVLFMGGVQMVMLGILGEYVGRIYQEVQQRPLYIVSSVLSKK</sequence>